<dbReference type="GO" id="GO:0046847">
    <property type="term" value="P:filopodium assembly"/>
    <property type="evidence" value="ECO:0007669"/>
    <property type="project" value="TreeGrafter"/>
</dbReference>
<dbReference type="GO" id="GO:0001669">
    <property type="term" value="C:acrosomal vesicle"/>
    <property type="evidence" value="ECO:0007669"/>
    <property type="project" value="TreeGrafter"/>
</dbReference>
<accession>A0AA47MIM9</accession>
<keyword evidence="3" id="KW-1185">Reference proteome</keyword>
<dbReference type="Gene3D" id="1.25.10.10">
    <property type="entry name" value="Leucine-rich Repeat Variant"/>
    <property type="match status" value="1"/>
</dbReference>
<dbReference type="InterPro" id="IPR016024">
    <property type="entry name" value="ARM-type_fold"/>
</dbReference>
<dbReference type="GO" id="GO:1990138">
    <property type="term" value="P:neuron projection extension"/>
    <property type="evidence" value="ECO:0007669"/>
    <property type="project" value="TreeGrafter"/>
</dbReference>
<dbReference type="GO" id="GO:0005930">
    <property type="term" value="C:axoneme"/>
    <property type="evidence" value="ECO:0007669"/>
    <property type="project" value="TreeGrafter"/>
</dbReference>
<dbReference type="GO" id="GO:0005576">
    <property type="term" value="C:extracellular region"/>
    <property type="evidence" value="ECO:0007669"/>
    <property type="project" value="GOC"/>
</dbReference>
<dbReference type="GO" id="GO:0097228">
    <property type="term" value="C:sperm principal piece"/>
    <property type="evidence" value="ECO:0007669"/>
    <property type="project" value="TreeGrafter"/>
</dbReference>
<dbReference type="GO" id="GO:0015630">
    <property type="term" value="C:microtubule cytoskeleton"/>
    <property type="evidence" value="ECO:0007669"/>
    <property type="project" value="TreeGrafter"/>
</dbReference>
<dbReference type="GO" id="GO:0003351">
    <property type="term" value="P:epithelial cilium movement involved in extracellular fluid movement"/>
    <property type="evidence" value="ECO:0007669"/>
    <property type="project" value="TreeGrafter"/>
</dbReference>
<gene>
    <name evidence="2" type="primary">SPAG6</name>
    <name evidence="2" type="ORF">N1851_022258</name>
</gene>
<evidence type="ECO:0000256" key="1">
    <source>
        <dbReference type="SAM" id="SignalP"/>
    </source>
</evidence>
<name>A0AA47MIM9_MERPO</name>
<dbReference type="PANTHER" id="PTHR23314:SF0">
    <property type="entry name" value="SPERM-ASSOCIATED ANTIGEN 6"/>
    <property type="match status" value="1"/>
</dbReference>
<dbReference type="InterPro" id="IPR000225">
    <property type="entry name" value="Armadillo"/>
</dbReference>
<sequence>MCAAIWWPELAQSVVEAGAVPLLLLCLQEPEMALKRISASALSDIAKHTPELAHTVVDSGAIAHLAQMILNPDAKLKLFLDTNSSEDLQVKCKKALKNVLQKCTHLPALEPLLYEAPSNVLKHVVCQFSKTMEETCGVA</sequence>
<dbReference type="PANTHER" id="PTHR23314">
    <property type="entry name" value="SPERM-ASSOCIATED ANTIGEN 6 ARMADILLO REPEAT-CONTAINING"/>
    <property type="match status" value="1"/>
</dbReference>
<organism evidence="2 3">
    <name type="scientific">Merluccius polli</name>
    <name type="common">Benguela hake</name>
    <name type="synonym">Merluccius cadenati</name>
    <dbReference type="NCBI Taxonomy" id="89951"/>
    <lineage>
        <taxon>Eukaryota</taxon>
        <taxon>Metazoa</taxon>
        <taxon>Chordata</taxon>
        <taxon>Craniata</taxon>
        <taxon>Vertebrata</taxon>
        <taxon>Euteleostomi</taxon>
        <taxon>Actinopterygii</taxon>
        <taxon>Neopterygii</taxon>
        <taxon>Teleostei</taxon>
        <taxon>Neoteleostei</taxon>
        <taxon>Acanthomorphata</taxon>
        <taxon>Zeiogadaria</taxon>
        <taxon>Gadariae</taxon>
        <taxon>Gadiformes</taxon>
        <taxon>Gadoidei</taxon>
        <taxon>Merlucciidae</taxon>
        <taxon>Merluccius</taxon>
    </lineage>
</organism>
<protein>
    <submittedName>
        <fullName evidence="2">Sperm-associated antigen 6</fullName>
    </submittedName>
</protein>
<dbReference type="GO" id="GO:0008017">
    <property type="term" value="F:microtubule binding"/>
    <property type="evidence" value="ECO:0007669"/>
    <property type="project" value="TreeGrafter"/>
</dbReference>
<dbReference type="SUPFAM" id="SSF48371">
    <property type="entry name" value="ARM repeat"/>
    <property type="match status" value="1"/>
</dbReference>
<evidence type="ECO:0000313" key="3">
    <source>
        <dbReference type="Proteomes" id="UP001174136"/>
    </source>
</evidence>
<comment type="caution">
    <text evidence="2">The sequence shown here is derived from an EMBL/GenBank/DDBJ whole genome shotgun (WGS) entry which is preliminary data.</text>
</comment>
<reference evidence="2" key="1">
    <citation type="journal article" date="2023" name="Front. Mar. Sci.">
        <title>A new Merluccius polli reference genome to investigate the effects of global change in West African waters.</title>
        <authorList>
            <person name="Mateo J.L."/>
            <person name="Blanco-Fernandez C."/>
            <person name="Garcia-Vazquez E."/>
            <person name="Machado-Schiaffino G."/>
        </authorList>
    </citation>
    <scope>NUCLEOTIDE SEQUENCE</scope>
    <source>
        <strain evidence="2">C29</strain>
        <tissue evidence="2">Fin</tissue>
    </source>
</reference>
<feature type="signal peptide" evidence="1">
    <location>
        <begin position="1"/>
        <end position="17"/>
    </location>
</feature>
<dbReference type="Proteomes" id="UP001174136">
    <property type="component" value="Unassembled WGS sequence"/>
</dbReference>
<dbReference type="SMART" id="SM00185">
    <property type="entry name" value="ARM"/>
    <property type="match status" value="2"/>
</dbReference>
<dbReference type="InterPro" id="IPR011989">
    <property type="entry name" value="ARM-like"/>
</dbReference>
<dbReference type="EMBL" id="JAOPHQ010004022">
    <property type="protein sequence ID" value="KAK0140749.1"/>
    <property type="molecule type" value="Genomic_DNA"/>
</dbReference>
<keyword evidence="1" id="KW-0732">Signal</keyword>
<feature type="chain" id="PRO_5041339900" evidence="1">
    <location>
        <begin position="18"/>
        <end position="139"/>
    </location>
</feature>
<proteinExistence type="predicted"/>
<dbReference type="AlphaFoldDB" id="A0AA47MIM9"/>
<evidence type="ECO:0000313" key="2">
    <source>
        <dbReference type="EMBL" id="KAK0140749.1"/>
    </source>
</evidence>
<dbReference type="GO" id="GO:0007288">
    <property type="term" value="P:sperm axoneme assembly"/>
    <property type="evidence" value="ECO:0007669"/>
    <property type="project" value="TreeGrafter"/>
</dbReference>
<dbReference type="Pfam" id="PF00514">
    <property type="entry name" value="Arm"/>
    <property type="match status" value="1"/>
</dbReference>